<accession>A0A2G2X7S1</accession>
<evidence type="ECO:0008006" key="3">
    <source>
        <dbReference type="Google" id="ProtNLM"/>
    </source>
</evidence>
<dbReference type="Proteomes" id="UP000224567">
    <property type="component" value="Unassembled WGS sequence"/>
</dbReference>
<dbReference type="InterPro" id="IPR053234">
    <property type="entry name" value="RPM1_Interactor"/>
</dbReference>
<gene>
    <name evidence="1" type="ORF">CQW23_08008</name>
</gene>
<dbReference type="EMBL" id="MLFT02000003">
    <property type="protein sequence ID" value="PHT53546.1"/>
    <property type="molecule type" value="Genomic_DNA"/>
</dbReference>
<proteinExistence type="predicted"/>
<organism evidence="1 2">
    <name type="scientific">Capsicum baccatum</name>
    <name type="common">Peruvian pepper</name>
    <dbReference type="NCBI Taxonomy" id="33114"/>
    <lineage>
        <taxon>Eukaryota</taxon>
        <taxon>Viridiplantae</taxon>
        <taxon>Streptophyta</taxon>
        <taxon>Embryophyta</taxon>
        <taxon>Tracheophyta</taxon>
        <taxon>Spermatophyta</taxon>
        <taxon>Magnoliopsida</taxon>
        <taxon>eudicotyledons</taxon>
        <taxon>Gunneridae</taxon>
        <taxon>Pentapetalae</taxon>
        <taxon>asterids</taxon>
        <taxon>lamiids</taxon>
        <taxon>Solanales</taxon>
        <taxon>Solanaceae</taxon>
        <taxon>Solanoideae</taxon>
        <taxon>Capsiceae</taxon>
        <taxon>Capsicum</taxon>
    </lineage>
</organism>
<reference evidence="2" key="2">
    <citation type="journal article" date="2017" name="J. Anim. Genet.">
        <title>Multiple reference genome sequences of hot pepper reveal the massive evolution of plant disease resistance genes by retroduplication.</title>
        <authorList>
            <person name="Kim S."/>
            <person name="Park J."/>
            <person name="Yeom S.-I."/>
            <person name="Kim Y.-M."/>
            <person name="Seo E."/>
            <person name="Kim K.-T."/>
            <person name="Kim M.-S."/>
            <person name="Lee J.M."/>
            <person name="Cheong K."/>
            <person name="Shin H.-S."/>
            <person name="Kim S.-B."/>
            <person name="Han K."/>
            <person name="Lee J."/>
            <person name="Park M."/>
            <person name="Lee H.-A."/>
            <person name="Lee H.-Y."/>
            <person name="Lee Y."/>
            <person name="Oh S."/>
            <person name="Lee J.H."/>
            <person name="Choi E."/>
            <person name="Choi E."/>
            <person name="Lee S.E."/>
            <person name="Jeon J."/>
            <person name="Kim H."/>
            <person name="Choi G."/>
            <person name="Song H."/>
            <person name="Lee J."/>
            <person name="Lee S.-C."/>
            <person name="Kwon J.-K."/>
            <person name="Lee H.-Y."/>
            <person name="Koo N."/>
            <person name="Hong Y."/>
            <person name="Kim R.W."/>
            <person name="Kang W.-H."/>
            <person name="Huh J.H."/>
            <person name="Kang B.-C."/>
            <person name="Yang T.-J."/>
            <person name="Lee Y.-H."/>
            <person name="Bennetzen J.L."/>
            <person name="Choi D."/>
        </authorList>
    </citation>
    <scope>NUCLEOTIDE SEQUENCE [LARGE SCALE GENOMIC DNA]</scope>
    <source>
        <strain evidence="2">cv. PBC81</strain>
    </source>
</reference>
<comment type="caution">
    <text evidence="1">The sequence shown here is derived from an EMBL/GenBank/DDBJ whole genome shotgun (WGS) entry which is preliminary data.</text>
</comment>
<sequence length="154" mass="17330">MVKKLESSVCVTPLIVDLSSSPSSDEGTPLRPILCLKSRDQLKEFEDKEECFILDFDPYDSVDISKLSISNNVDASDIVVVAEKGQVACRDFPHPRHACAKHPFEKTPHEDYCEMCYCYVCDVSAPCKSWTGDSAHCHAMNNEAWKTVRNARKK</sequence>
<dbReference type="OrthoDB" id="266020at2759"/>
<evidence type="ECO:0000313" key="2">
    <source>
        <dbReference type="Proteomes" id="UP000224567"/>
    </source>
</evidence>
<keyword evidence="2" id="KW-1185">Reference proteome</keyword>
<dbReference type="PANTHER" id="PTHR33443">
    <property type="entry name" value="ZGC:112980"/>
    <property type="match status" value="1"/>
</dbReference>
<dbReference type="PANTHER" id="PTHR33443:SF30">
    <property type="entry name" value="SARCOSINE DEHYDROGENASE-2C PROTEIN"/>
    <property type="match status" value="1"/>
</dbReference>
<dbReference type="STRING" id="33114.A0A2G2X7S1"/>
<reference evidence="1 2" key="1">
    <citation type="journal article" date="2017" name="Genome Biol.">
        <title>New reference genome sequences of hot pepper reveal the massive evolution of plant disease-resistance genes by retroduplication.</title>
        <authorList>
            <person name="Kim S."/>
            <person name="Park J."/>
            <person name="Yeom S.I."/>
            <person name="Kim Y.M."/>
            <person name="Seo E."/>
            <person name="Kim K.T."/>
            <person name="Kim M.S."/>
            <person name="Lee J.M."/>
            <person name="Cheong K."/>
            <person name="Shin H.S."/>
            <person name="Kim S.B."/>
            <person name="Han K."/>
            <person name="Lee J."/>
            <person name="Park M."/>
            <person name="Lee H.A."/>
            <person name="Lee H.Y."/>
            <person name="Lee Y."/>
            <person name="Oh S."/>
            <person name="Lee J.H."/>
            <person name="Choi E."/>
            <person name="Choi E."/>
            <person name="Lee S.E."/>
            <person name="Jeon J."/>
            <person name="Kim H."/>
            <person name="Choi G."/>
            <person name="Song H."/>
            <person name="Lee J."/>
            <person name="Lee S.C."/>
            <person name="Kwon J.K."/>
            <person name="Lee H.Y."/>
            <person name="Koo N."/>
            <person name="Hong Y."/>
            <person name="Kim R.W."/>
            <person name="Kang W.H."/>
            <person name="Huh J.H."/>
            <person name="Kang B.C."/>
            <person name="Yang T.J."/>
            <person name="Lee Y.H."/>
            <person name="Bennetzen J.L."/>
            <person name="Choi D."/>
        </authorList>
    </citation>
    <scope>NUCLEOTIDE SEQUENCE [LARGE SCALE GENOMIC DNA]</scope>
    <source>
        <strain evidence="2">cv. PBC81</strain>
    </source>
</reference>
<evidence type="ECO:0000313" key="1">
    <source>
        <dbReference type="EMBL" id="PHT53546.1"/>
    </source>
</evidence>
<name>A0A2G2X7S1_CAPBA</name>
<protein>
    <recommendedName>
        <fullName evidence="3">RPM1 interacting protein 13</fullName>
    </recommendedName>
</protein>
<dbReference type="AlphaFoldDB" id="A0A2G2X7S1"/>